<evidence type="ECO:0000313" key="1">
    <source>
        <dbReference type="EMBL" id="AMR39457.1"/>
    </source>
</evidence>
<reference evidence="1" key="1">
    <citation type="submission" date="2016-03" db="EMBL/GenBank/DDBJ databases">
        <authorList>
            <person name="Ploux O."/>
        </authorList>
    </citation>
    <scope>NUCLEOTIDE SEQUENCE</scope>
    <source>
        <strain evidence="1">FB2</strain>
        <plasmid evidence="1">pFB2.1</plasmid>
    </source>
</reference>
<accession>A0A142I492</accession>
<protein>
    <submittedName>
        <fullName evidence="1">Uncharacterized protein</fullName>
    </submittedName>
</protein>
<organism evidence="1">
    <name type="scientific">Pluralibacter gergoviae</name>
    <name type="common">Enterobacter gergoviae</name>
    <dbReference type="NCBI Taxonomy" id="61647"/>
    <lineage>
        <taxon>Bacteria</taxon>
        <taxon>Pseudomonadati</taxon>
        <taxon>Pseudomonadota</taxon>
        <taxon>Gammaproteobacteria</taxon>
        <taxon>Enterobacterales</taxon>
        <taxon>Enterobacteriaceae</taxon>
        <taxon>Pluralibacter</taxon>
    </lineage>
</organism>
<geneLocation type="plasmid" evidence="1">
    <name>pFB2.1</name>
</geneLocation>
<name>A0A142I492_PLUGE</name>
<dbReference type="AlphaFoldDB" id="A0A142I492"/>
<sequence>MTIQLPKQHGSFSRSVFCQIVASNFSLIVIIHQTDKCAGNLTEALATSLSIMDSDNENNFVDIPRYRVQFDFEGFIVAITFTGTVITGMSNGTISRFQVVIENEICIATNLAIGCQQKCGSIEVKVLTVRRTCIPAKANQDVFHAWRGFAQGNVAAFR</sequence>
<proteinExistence type="predicted"/>
<keyword evidence="1" id="KW-0614">Plasmid</keyword>
<dbReference type="EMBL" id="CP014776">
    <property type="protein sequence ID" value="AMR39457.1"/>
    <property type="molecule type" value="Genomic_DNA"/>
</dbReference>
<gene>
    <name evidence="1" type="ORF">LG71_27330</name>
</gene>